<dbReference type="PANTHER" id="PTHR48207:SF3">
    <property type="entry name" value="SUCCINATE--HYDROXYMETHYLGLUTARATE COA-TRANSFERASE"/>
    <property type="match status" value="1"/>
</dbReference>
<comment type="caution">
    <text evidence="3">The sequence shown here is derived from an EMBL/GenBank/DDBJ whole genome shotgun (WGS) entry which is preliminary data.</text>
</comment>
<dbReference type="HOGENOM" id="CLU_033975_5_1_7"/>
<dbReference type="AlphaFoldDB" id="W4L5F8"/>
<dbReference type="SUPFAM" id="SSF89796">
    <property type="entry name" value="CoA-transferase family III (CaiB/BaiF)"/>
    <property type="match status" value="1"/>
</dbReference>
<evidence type="ECO:0000256" key="1">
    <source>
        <dbReference type="ARBA" id="ARBA00022679"/>
    </source>
</evidence>
<reference evidence="3 4" key="1">
    <citation type="journal article" date="2014" name="Nature">
        <title>An environmental bacterial taxon with a large and distinct metabolic repertoire.</title>
        <authorList>
            <person name="Wilson M.C."/>
            <person name="Mori T."/>
            <person name="Ruckert C."/>
            <person name="Uria A.R."/>
            <person name="Helf M.J."/>
            <person name="Takada K."/>
            <person name="Gernert C."/>
            <person name="Steffens U.A."/>
            <person name="Heycke N."/>
            <person name="Schmitt S."/>
            <person name="Rinke C."/>
            <person name="Helfrich E.J."/>
            <person name="Brachmann A.O."/>
            <person name="Gurgui C."/>
            <person name="Wakimoto T."/>
            <person name="Kracht M."/>
            <person name="Crusemann M."/>
            <person name="Hentschel U."/>
            <person name="Abe I."/>
            <person name="Matsunaga S."/>
            <person name="Kalinowski J."/>
            <person name="Takeyama H."/>
            <person name="Piel J."/>
        </authorList>
    </citation>
    <scope>NUCLEOTIDE SEQUENCE [LARGE SCALE GENOMIC DNA]</scope>
    <source>
        <strain evidence="4">TSY2</strain>
    </source>
</reference>
<dbReference type="InterPro" id="IPR023606">
    <property type="entry name" value="CoA-Trfase_III_dom_1_sf"/>
</dbReference>
<organism evidence="3 4">
    <name type="scientific">Candidatus Entotheonella gemina</name>
    <dbReference type="NCBI Taxonomy" id="1429439"/>
    <lineage>
        <taxon>Bacteria</taxon>
        <taxon>Pseudomonadati</taxon>
        <taxon>Nitrospinota/Tectimicrobiota group</taxon>
        <taxon>Candidatus Tectimicrobiota</taxon>
        <taxon>Candidatus Entotheonellia</taxon>
        <taxon>Candidatus Entotheonellales</taxon>
        <taxon>Candidatus Entotheonellaceae</taxon>
        <taxon>Candidatus Entotheonella</taxon>
    </lineage>
</organism>
<dbReference type="InterPro" id="IPR044855">
    <property type="entry name" value="CoA-Trfase_III_dom3_sf"/>
</dbReference>
<dbReference type="GO" id="GO:0008410">
    <property type="term" value="F:CoA-transferase activity"/>
    <property type="evidence" value="ECO:0007669"/>
    <property type="project" value="TreeGrafter"/>
</dbReference>
<sequence>MQAAKLASPPTLGNATGKVLAELGYDTQQRARLYNAGIVSGPDTDIHTTGSGTPLATPAGSPQERIQRRGGPLDGIRVMDISGMGVGPVTGRFLAELGAEVIKVEPPHGDLALTVSPTQSGTSVLYLAANLGKRGMFLNLKDPRDLDRAYRLAEQSDVFIENFRVGVVDRLGLGYETLAARNPRLIYCSLSGFGPHGPLAKLPSIDTYIQAFSGFASLNGAPGSRGESLRNIGFIDLSTSAMTVPAILAALIHREQTGNGQLIIASMLEAASTLQTSRIAEYLATGQCAPPYGSGMPYAVPDQAFDVRDGYLAISARTQAEWEALCRVLERQDLLDEPRYRTLADRLAHRDILIAQLAETLRVYPSAWWIKPHSIGF</sequence>
<dbReference type="InterPro" id="IPR003673">
    <property type="entry name" value="CoA-Trfase_fam_III"/>
</dbReference>
<feature type="non-terminal residue" evidence="3">
    <location>
        <position position="377"/>
    </location>
</feature>
<evidence type="ECO:0000313" key="4">
    <source>
        <dbReference type="Proteomes" id="UP000019140"/>
    </source>
</evidence>
<protein>
    <recommendedName>
        <fullName evidence="5">CoA transferase</fullName>
    </recommendedName>
</protein>
<keyword evidence="1" id="KW-0808">Transferase</keyword>
<dbReference type="Proteomes" id="UP000019140">
    <property type="component" value="Unassembled WGS sequence"/>
</dbReference>
<keyword evidence="4" id="KW-1185">Reference proteome</keyword>
<proteinExistence type="predicted"/>
<evidence type="ECO:0008006" key="5">
    <source>
        <dbReference type="Google" id="ProtNLM"/>
    </source>
</evidence>
<dbReference type="Gene3D" id="3.40.50.10540">
    <property type="entry name" value="Crotonobetainyl-coa:carnitine coa-transferase, domain 1"/>
    <property type="match status" value="1"/>
</dbReference>
<dbReference type="Pfam" id="PF02515">
    <property type="entry name" value="CoA_transf_3"/>
    <property type="match status" value="1"/>
</dbReference>
<feature type="region of interest" description="Disordered" evidence="2">
    <location>
        <begin position="42"/>
        <end position="66"/>
    </location>
</feature>
<dbReference type="InterPro" id="IPR050483">
    <property type="entry name" value="CoA-transferase_III_domain"/>
</dbReference>
<dbReference type="Gene3D" id="3.30.1540.10">
    <property type="entry name" value="formyl-coa transferase, domain 3"/>
    <property type="match status" value="1"/>
</dbReference>
<dbReference type="EMBL" id="AZHX01002673">
    <property type="protein sequence ID" value="ETW93308.1"/>
    <property type="molecule type" value="Genomic_DNA"/>
</dbReference>
<evidence type="ECO:0000313" key="3">
    <source>
        <dbReference type="EMBL" id="ETW93308.1"/>
    </source>
</evidence>
<dbReference type="PANTHER" id="PTHR48207">
    <property type="entry name" value="SUCCINATE--HYDROXYMETHYLGLUTARATE COA-TRANSFERASE"/>
    <property type="match status" value="1"/>
</dbReference>
<evidence type="ECO:0000256" key="2">
    <source>
        <dbReference type="SAM" id="MobiDB-lite"/>
    </source>
</evidence>
<accession>W4L5F8</accession>
<name>W4L5F8_9BACT</name>
<gene>
    <name evidence="3" type="ORF">ETSY2_51650</name>
</gene>